<dbReference type="RefSeq" id="WP_092378058.1">
    <property type="nucleotide sequence ID" value="NZ_FORX01000020.1"/>
</dbReference>
<gene>
    <name evidence="1" type="ORF">SAMN04488082_12037</name>
</gene>
<accession>A0A1I3YIK8</accession>
<name>A0A1I3YIK8_9BACT</name>
<dbReference type="AlphaFoldDB" id="A0A1I3YIK8"/>
<reference evidence="2" key="1">
    <citation type="submission" date="2016-10" db="EMBL/GenBank/DDBJ databases">
        <authorList>
            <person name="Varghese N."/>
            <person name="Submissions S."/>
        </authorList>
    </citation>
    <scope>NUCLEOTIDE SEQUENCE [LARGE SCALE GENOMIC DNA]</scope>
    <source>
        <strain evidence="2">DSM 5918</strain>
    </source>
</reference>
<evidence type="ECO:0000313" key="1">
    <source>
        <dbReference type="EMBL" id="SFK31665.1"/>
    </source>
</evidence>
<sequence>MSFSFHSKAESWVGELVLRSQIEEFSEGTFKPSSMRTLDSMGRGPAERIRVGGKIGYPKWPLAEWLDSKCRFEHRRSSAAQKDGAA</sequence>
<proteinExistence type="predicted"/>
<organism evidence="1 2">
    <name type="scientific">Desulfomicrobium apsheronum</name>
    <dbReference type="NCBI Taxonomy" id="52560"/>
    <lineage>
        <taxon>Bacteria</taxon>
        <taxon>Pseudomonadati</taxon>
        <taxon>Thermodesulfobacteriota</taxon>
        <taxon>Desulfovibrionia</taxon>
        <taxon>Desulfovibrionales</taxon>
        <taxon>Desulfomicrobiaceae</taxon>
        <taxon>Desulfomicrobium</taxon>
    </lineage>
</organism>
<dbReference type="OrthoDB" id="5422881at2"/>
<dbReference type="STRING" id="52560.SAMN04488082_12037"/>
<evidence type="ECO:0000313" key="2">
    <source>
        <dbReference type="Proteomes" id="UP000198635"/>
    </source>
</evidence>
<dbReference type="Proteomes" id="UP000198635">
    <property type="component" value="Unassembled WGS sequence"/>
</dbReference>
<evidence type="ECO:0008006" key="3">
    <source>
        <dbReference type="Google" id="ProtNLM"/>
    </source>
</evidence>
<protein>
    <recommendedName>
        <fullName evidence="3">DNA-binding protein</fullName>
    </recommendedName>
</protein>
<dbReference type="EMBL" id="FORX01000020">
    <property type="protein sequence ID" value="SFK31665.1"/>
    <property type="molecule type" value="Genomic_DNA"/>
</dbReference>
<keyword evidence="2" id="KW-1185">Reference proteome</keyword>